<dbReference type="EMBL" id="AZGD01000090">
    <property type="protein sequence ID" value="KRM18942.1"/>
    <property type="molecule type" value="Genomic_DNA"/>
</dbReference>
<evidence type="ECO:0000313" key="3">
    <source>
        <dbReference type="Proteomes" id="UP000051054"/>
    </source>
</evidence>
<dbReference type="PATRIC" id="fig|1423755.3.peg.784"/>
<organism evidence="2 3">
    <name type="scientific">Ligilactobacillus hayakitensis DSM 18933 = JCM 14209</name>
    <dbReference type="NCBI Taxonomy" id="1423755"/>
    <lineage>
        <taxon>Bacteria</taxon>
        <taxon>Bacillati</taxon>
        <taxon>Bacillota</taxon>
        <taxon>Bacilli</taxon>
        <taxon>Lactobacillales</taxon>
        <taxon>Lactobacillaceae</taxon>
        <taxon>Ligilactobacillus</taxon>
    </lineage>
</organism>
<dbReference type="InterPro" id="IPR036388">
    <property type="entry name" value="WH-like_DNA-bd_sf"/>
</dbReference>
<protein>
    <submittedName>
        <fullName evidence="2">MarR family transcriptional regulator</fullName>
    </submittedName>
</protein>
<dbReference type="PROSITE" id="PS50995">
    <property type="entry name" value="HTH_MARR_2"/>
    <property type="match status" value="1"/>
</dbReference>
<dbReference type="eggNOG" id="COG1846">
    <property type="taxonomic scope" value="Bacteria"/>
</dbReference>
<dbReference type="Gene3D" id="1.10.10.10">
    <property type="entry name" value="Winged helix-like DNA-binding domain superfamily/Winged helix DNA-binding domain"/>
    <property type="match status" value="1"/>
</dbReference>
<dbReference type="OrthoDB" id="2328486at2"/>
<gene>
    <name evidence="2" type="ORF">FC40_GL000731</name>
</gene>
<accession>A0A0R1WMB6</accession>
<name>A0A0R1WMB6_9LACO</name>
<dbReference type="STRING" id="1423755.FC40_GL000731"/>
<evidence type="ECO:0000259" key="1">
    <source>
        <dbReference type="PROSITE" id="PS50995"/>
    </source>
</evidence>
<reference evidence="2 3" key="1">
    <citation type="journal article" date="2015" name="Genome Announc.">
        <title>Expanding the biotechnology potential of lactobacilli through comparative genomics of 213 strains and associated genera.</title>
        <authorList>
            <person name="Sun Z."/>
            <person name="Harris H.M."/>
            <person name="McCann A."/>
            <person name="Guo C."/>
            <person name="Argimon S."/>
            <person name="Zhang W."/>
            <person name="Yang X."/>
            <person name="Jeffery I.B."/>
            <person name="Cooney J.C."/>
            <person name="Kagawa T.F."/>
            <person name="Liu W."/>
            <person name="Song Y."/>
            <person name="Salvetti E."/>
            <person name="Wrobel A."/>
            <person name="Rasinkangas P."/>
            <person name="Parkhill J."/>
            <person name="Rea M.C."/>
            <person name="O'Sullivan O."/>
            <person name="Ritari J."/>
            <person name="Douillard F.P."/>
            <person name="Paul Ross R."/>
            <person name="Yang R."/>
            <person name="Briner A.E."/>
            <person name="Felis G.E."/>
            <person name="de Vos W.M."/>
            <person name="Barrangou R."/>
            <person name="Klaenhammer T.R."/>
            <person name="Caufield P.W."/>
            <person name="Cui Y."/>
            <person name="Zhang H."/>
            <person name="O'Toole P.W."/>
        </authorList>
    </citation>
    <scope>NUCLEOTIDE SEQUENCE [LARGE SCALE GENOMIC DNA]</scope>
    <source>
        <strain evidence="2 3">DSM 18933</strain>
    </source>
</reference>
<evidence type="ECO:0000313" key="2">
    <source>
        <dbReference type="EMBL" id="KRM18942.1"/>
    </source>
</evidence>
<feature type="domain" description="HTH marR-type" evidence="1">
    <location>
        <begin position="1"/>
        <end position="137"/>
    </location>
</feature>
<dbReference type="Proteomes" id="UP000051054">
    <property type="component" value="Unassembled WGS sequence"/>
</dbReference>
<dbReference type="AlphaFoldDB" id="A0A0R1WMB6"/>
<sequence length="146" mass="17180">MKSAQENLLIVSKLYQSLLQKRARNIKLTIAEWQLLQLVADGNDTQQALAISTNLDISTLSRQLSRLKTKGYLIKEIVRTEEKIYTRPASHYRVSEEGEEILKKMDFDFDQFNQQIFEHWSEEEVNLLTILLNRLSKRIEQIENNK</sequence>
<dbReference type="GO" id="GO:0003700">
    <property type="term" value="F:DNA-binding transcription factor activity"/>
    <property type="evidence" value="ECO:0007669"/>
    <property type="project" value="InterPro"/>
</dbReference>
<dbReference type="RefSeq" id="WP_025022485.1">
    <property type="nucleotide sequence ID" value="NZ_AZGD01000090.1"/>
</dbReference>
<dbReference type="InterPro" id="IPR000835">
    <property type="entry name" value="HTH_MarR-typ"/>
</dbReference>
<dbReference type="InterPro" id="IPR036390">
    <property type="entry name" value="WH_DNA-bd_sf"/>
</dbReference>
<dbReference type="SUPFAM" id="SSF46785">
    <property type="entry name" value="Winged helix' DNA-binding domain"/>
    <property type="match status" value="1"/>
</dbReference>
<comment type="caution">
    <text evidence="2">The sequence shown here is derived from an EMBL/GenBank/DDBJ whole genome shotgun (WGS) entry which is preliminary data.</text>
</comment>
<proteinExistence type="predicted"/>
<keyword evidence="3" id="KW-1185">Reference proteome</keyword>